<reference evidence="1 2" key="1">
    <citation type="journal article" date="2016" name="Nat. Commun.">
        <title>Thousands of microbial genomes shed light on interconnected biogeochemical processes in an aquifer system.</title>
        <authorList>
            <person name="Anantharaman K."/>
            <person name="Brown C.T."/>
            <person name="Hug L.A."/>
            <person name="Sharon I."/>
            <person name="Castelle C.J."/>
            <person name="Probst A.J."/>
            <person name="Thomas B.C."/>
            <person name="Singh A."/>
            <person name="Wilkins M.J."/>
            <person name="Karaoz U."/>
            <person name="Brodie E.L."/>
            <person name="Williams K.H."/>
            <person name="Hubbard S.S."/>
            <person name="Banfield J.F."/>
        </authorList>
    </citation>
    <scope>NUCLEOTIDE SEQUENCE [LARGE SCALE GENOMIC DNA]</scope>
</reference>
<evidence type="ECO:0008006" key="3">
    <source>
        <dbReference type="Google" id="ProtNLM"/>
    </source>
</evidence>
<accession>A0A1F5ABG9</accession>
<gene>
    <name evidence="1" type="ORF">A2V47_05045</name>
</gene>
<organism evidence="1 2">
    <name type="scientific">Candidatus Sediminicultor quintus</name>
    <dbReference type="NCBI Taxonomy" id="1797291"/>
    <lineage>
        <taxon>Bacteria</taxon>
        <taxon>Pseudomonadati</taxon>
        <taxon>Atribacterota</taxon>
        <taxon>Candidatus Phoenicimicrobiia</taxon>
        <taxon>Candidatus Pheonicimicrobiales</taxon>
        <taxon>Candidatus Phoenicimicrobiaceae</taxon>
        <taxon>Candidatus Sediminicultor</taxon>
    </lineage>
</organism>
<evidence type="ECO:0000313" key="2">
    <source>
        <dbReference type="Proteomes" id="UP000177701"/>
    </source>
</evidence>
<name>A0A1F5ABG9_9BACT</name>
<sequence length="77" mass="8612">MPFYVAHNSIIYDVSEIPQWANGTHKGQSAGTDLTGKIEKAPYGVKNLDLVKKMRKVSSQVRIEFKIYSTNPGTELN</sequence>
<protein>
    <recommendedName>
        <fullName evidence="3">Cytochrome b5 heme-binding domain-containing protein</fullName>
    </recommendedName>
</protein>
<dbReference type="Proteomes" id="UP000177701">
    <property type="component" value="Unassembled WGS sequence"/>
</dbReference>
<evidence type="ECO:0000313" key="1">
    <source>
        <dbReference type="EMBL" id="OGD15626.1"/>
    </source>
</evidence>
<dbReference type="EMBL" id="MEYH01000052">
    <property type="protein sequence ID" value="OGD15626.1"/>
    <property type="molecule type" value="Genomic_DNA"/>
</dbReference>
<dbReference type="AlphaFoldDB" id="A0A1F5ABG9"/>
<comment type="caution">
    <text evidence="1">The sequence shown here is derived from an EMBL/GenBank/DDBJ whole genome shotgun (WGS) entry which is preliminary data.</text>
</comment>
<proteinExistence type="predicted"/>